<dbReference type="Pfam" id="PF13361">
    <property type="entry name" value="UvrD_C"/>
    <property type="match status" value="1"/>
</dbReference>
<dbReference type="GO" id="GO:0005829">
    <property type="term" value="C:cytosol"/>
    <property type="evidence" value="ECO:0007669"/>
    <property type="project" value="TreeGrafter"/>
</dbReference>
<dbReference type="CDD" id="cd18807">
    <property type="entry name" value="SF1_C_UvrD"/>
    <property type="match status" value="1"/>
</dbReference>
<evidence type="ECO:0000256" key="2">
    <source>
        <dbReference type="ARBA" id="ARBA00022801"/>
    </source>
</evidence>
<dbReference type="GO" id="GO:0033202">
    <property type="term" value="C:DNA helicase complex"/>
    <property type="evidence" value="ECO:0007669"/>
    <property type="project" value="TreeGrafter"/>
</dbReference>
<evidence type="ECO:0000256" key="3">
    <source>
        <dbReference type="ARBA" id="ARBA00022806"/>
    </source>
</evidence>
<accession>A0A150QEC7</accession>
<dbReference type="InterPro" id="IPR027417">
    <property type="entry name" value="P-loop_NTPase"/>
</dbReference>
<organism evidence="8 9">
    <name type="scientific">Sorangium cellulosum</name>
    <name type="common">Polyangium cellulosum</name>
    <dbReference type="NCBI Taxonomy" id="56"/>
    <lineage>
        <taxon>Bacteria</taxon>
        <taxon>Pseudomonadati</taxon>
        <taxon>Myxococcota</taxon>
        <taxon>Polyangia</taxon>
        <taxon>Polyangiales</taxon>
        <taxon>Polyangiaceae</taxon>
        <taxon>Sorangium</taxon>
    </lineage>
</organism>
<dbReference type="GO" id="GO:0003677">
    <property type="term" value="F:DNA binding"/>
    <property type="evidence" value="ECO:0007669"/>
    <property type="project" value="InterPro"/>
</dbReference>
<evidence type="ECO:0000256" key="6">
    <source>
        <dbReference type="SAM" id="MobiDB-lite"/>
    </source>
</evidence>
<dbReference type="SUPFAM" id="SSF52540">
    <property type="entry name" value="P-loop containing nucleoside triphosphate hydrolases"/>
    <property type="match status" value="1"/>
</dbReference>
<keyword evidence="1" id="KW-0547">Nucleotide-binding</keyword>
<feature type="region of interest" description="Disordered" evidence="6">
    <location>
        <begin position="133"/>
        <end position="153"/>
    </location>
</feature>
<evidence type="ECO:0000313" key="9">
    <source>
        <dbReference type="Proteomes" id="UP000075260"/>
    </source>
</evidence>
<dbReference type="EMBL" id="JEMA01000755">
    <property type="protein sequence ID" value="KYF66311.1"/>
    <property type="molecule type" value="Genomic_DNA"/>
</dbReference>
<evidence type="ECO:0000256" key="5">
    <source>
        <dbReference type="ARBA" id="ARBA00034923"/>
    </source>
</evidence>
<sequence length="153" mass="17627">MDAALELLLPIAERCGGDLDRFLIELAVCSEVDAWDPRAERISLLTLHAAKGLEFRVVFLVGCEDGLLPLRFPGRGEPDLAEERRLFYVGMTRARERLFLTRAQRRARHGKVEETEVSPFVREVEERWLQRVDPSPEAQRRPRAGADRQMKLF</sequence>
<proteinExistence type="predicted"/>
<dbReference type="AlphaFoldDB" id="A0A150QEC7"/>
<dbReference type="PANTHER" id="PTHR11070:SF2">
    <property type="entry name" value="ATP-DEPENDENT DNA HELICASE SRS2"/>
    <property type="match status" value="1"/>
</dbReference>
<evidence type="ECO:0000259" key="7">
    <source>
        <dbReference type="Pfam" id="PF13361"/>
    </source>
</evidence>
<dbReference type="GO" id="GO:0016787">
    <property type="term" value="F:hydrolase activity"/>
    <property type="evidence" value="ECO:0007669"/>
    <property type="project" value="UniProtKB-KW"/>
</dbReference>
<evidence type="ECO:0000256" key="4">
    <source>
        <dbReference type="ARBA" id="ARBA00022840"/>
    </source>
</evidence>
<dbReference type="GO" id="GO:0043138">
    <property type="term" value="F:3'-5' DNA helicase activity"/>
    <property type="evidence" value="ECO:0007669"/>
    <property type="project" value="TreeGrafter"/>
</dbReference>
<comment type="caution">
    <text evidence="8">The sequence shown here is derived from an EMBL/GenBank/DDBJ whole genome shotgun (WGS) entry which is preliminary data.</text>
</comment>
<keyword evidence="4" id="KW-0067">ATP-binding</keyword>
<dbReference type="InterPro" id="IPR014017">
    <property type="entry name" value="DNA_helicase_UvrD-like_C"/>
</dbReference>
<dbReference type="GO" id="GO:0000725">
    <property type="term" value="P:recombinational repair"/>
    <property type="evidence" value="ECO:0007669"/>
    <property type="project" value="TreeGrafter"/>
</dbReference>
<evidence type="ECO:0000313" key="8">
    <source>
        <dbReference type="EMBL" id="KYF66311.1"/>
    </source>
</evidence>
<evidence type="ECO:0000256" key="1">
    <source>
        <dbReference type="ARBA" id="ARBA00022741"/>
    </source>
</evidence>
<name>A0A150QEC7_SORCE</name>
<dbReference type="GO" id="GO:0005524">
    <property type="term" value="F:ATP binding"/>
    <property type="evidence" value="ECO:0007669"/>
    <property type="project" value="UniProtKB-KW"/>
</dbReference>
<dbReference type="Proteomes" id="UP000075260">
    <property type="component" value="Unassembled WGS sequence"/>
</dbReference>
<dbReference type="Gene3D" id="3.40.50.300">
    <property type="entry name" value="P-loop containing nucleotide triphosphate hydrolases"/>
    <property type="match status" value="1"/>
</dbReference>
<keyword evidence="3" id="KW-0347">Helicase</keyword>
<feature type="domain" description="UvrD-like helicase C-terminal" evidence="7">
    <location>
        <begin position="36"/>
        <end position="104"/>
    </location>
</feature>
<keyword evidence="2" id="KW-0378">Hydrolase</keyword>
<gene>
    <name evidence="8" type="ORF">BE15_33525</name>
</gene>
<reference evidence="8 9" key="1">
    <citation type="submission" date="2014-02" db="EMBL/GenBank/DDBJ databases">
        <title>The small core and large imbalanced accessory genome model reveals a collaborative survival strategy of Sorangium cellulosum strains in nature.</title>
        <authorList>
            <person name="Han K."/>
            <person name="Peng R."/>
            <person name="Blom J."/>
            <person name="Li Y.-Z."/>
        </authorList>
    </citation>
    <scope>NUCLEOTIDE SEQUENCE [LARGE SCALE GENOMIC DNA]</scope>
    <source>
        <strain evidence="8 9">So0008-312</strain>
    </source>
</reference>
<dbReference type="Gene3D" id="1.10.486.10">
    <property type="entry name" value="PCRA, domain 4"/>
    <property type="match status" value="1"/>
</dbReference>
<dbReference type="PANTHER" id="PTHR11070">
    <property type="entry name" value="UVRD / RECB / PCRA DNA HELICASE FAMILY MEMBER"/>
    <property type="match status" value="1"/>
</dbReference>
<protein>
    <recommendedName>
        <fullName evidence="5">DNA 3'-5' helicase II</fullName>
    </recommendedName>
</protein>
<dbReference type="InterPro" id="IPR000212">
    <property type="entry name" value="DNA_helicase_UvrD/REP"/>
</dbReference>
<feature type="compositionally biased region" description="Basic and acidic residues" evidence="6">
    <location>
        <begin position="138"/>
        <end position="153"/>
    </location>
</feature>